<dbReference type="CDD" id="cd00200">
    <property type="entry name" value="WD40"/>
    <property type="match status" value="1"/>
</dbReference>
<keyword evidence="1 3" id="KW-0853">WD repeat</keyword>
<dbReference type="GeneID" id="106175525"/>
<evidence type="ECO:0000256" key="2">
    <source>
        <dbReference type="ARBA" id="ARBA00022737"/>
    </source>
</evidence>
<dbReference type="KEGG" id="lak:106175525"/>
<dbReference type="RefSeq" id="XP_013413030.1">
    <property type="nucleotide sequence ID" value="XM_013557576.1"/>
</dbReference>
<feature type="repeat" description="WD" evidence="3">
    <location>
        <begin position="300"/>
        <end position="341"/>
    </location>
</feature>
<dbReference type="PANTHER" id="PTHR45048:SF1">
    <property type="entry name" value="WD REPEAT-CONTAINING PROTEIN 88"/>
    <property type="match status" value="1"/>
</dbReference>
<dbReference type="Pfam" id="PF00400">
    <property type="entry name" value="WD40"/>
    <property type="match status" value="7"/>
</dbReference>
<accession>A0A1S3JRL8</accession>
<dbReference type="PRINTS" id="PR00320">
    <property type="entry name" value="GPROTEINBRPT"/>
</dbReference>
<dbReference type="Gene3D" id="2.130.10.10">
    <property type="entry name" value="YVTN repeat-like/Quinoprotein amine dehydrogenase"/>
    <property type="match status" value="3"/>
</dbReference>
<feature type="compositionally biased region" description="Basic and acidic residues" evidence="4">
    <location>
        <begin position="20"/>
        <end position="30"/>
    </location>
</feature>
<sequence length="405" mass="45454">MPQAGEGQLTEVASNPPTALKERSKSATWEHEPLAHVKQRVLRGHEDAVQSCQYCCDDQKILTASFDKTVKLWGVEEGEVAHSFEAHTHHVNQARMSPDNKKMVSGGWDKKMHVWDVQTGRVLWTADHPGIVTSVSFSKDGKSIVSSSDLEYNIRVWDTEEGRMISEIKGAHASAVTSCNFTPRDDRLTTTSMDMTSKFWDLKSQKCTLTLRGHINIISDCSITADERRFATASWDKTIALWDIATGSYRSQGATYLKKSHEGSISSIAFSPDGSMLVSGGYDMNMVVWDADNCAQKLKLQGHESWIEDLCWSQDQNWIMSCSKDHTVRLWNVEDSDELPVVMENKRTIGVKIITCTECGKPFSMMQAEDAKSKKCVFCRMQKRDYFVPTTEDQELSSGDEAPEG</sequence>
<dbReference type="InterPro" id="IPR036322">
    <property type="entry name" value="WD40_repeat_dom_sf"/>
</dbReference>
<feature type="repeat" description="WD" evidence="3">
    <location>
        <begin position="125"/>
        <end position="167"/>
    </location>
</feature>
<evidence type="ECO:0000256" key="1">
    <source>
        <dbReference type="ARBA" id="ARBA00022574"/>
    </source>
</evidence>
<dbReference type="InterPro" id="IPR020472">
    <property type="entry name" value="WD40_PAC1"/>
</dbReference>
<dbReference type="STRING" id="7574.A0A1S3JRL8"/>
<feature type="repeat" description="WD" evidence="3">
    <location>
        <begin position="211"/>
        <end position="252"/>
    </location>
</feature>
<dbReference type="AlphaFoldDB" id="A0A1S3JRL8"/>
<dbReference type="PROSITE" id="PS50294">
    <property type="entry name" value="WD_REPEATS_REGION"/>
    <property type="match status" value="6"/>
</dbReference>
<dbReference type="SMART" id="SM00320">
    <property type="entry name" value="WD40"/>
    <property type="match status" value="7"/>
</dbReference>
<organism evidence="5 6">
    <name type="scientific">Lingula anatina</name>
    <name type="common">Brachiopod</name>
    <name type="synonym">Lingula unguis</name>
    <dbReference type="NCBI Taxonomy" id="7574"/>
    <lineage>
        <taxon>Eukaryota</taxon>
        <taxon>Metazoa</taxon>
        <taxon>Spiralia</taxon>
        <taxon>Lophotrochozoa</taxon>
        <taxon>Brachiopoda</taxon>
        <taxon>Linguliformea</taxon>
        <taxon>Lingulata</taxon>
        <taxon>Lingulida</taxon>
        <taxon>Linguloidea</taxon>
        <taxon>Lingulidae</taxon>
        <taxon>Lingula</taxon>
    </lineage>
</organism>
<dbReference type="Proteomes" id="UP000085678">
    <property type="component" value="Unplaced"/>
</dbReference>
<keyword evidence="5" id="KW-1185">Reference proteome</keyword>
<reference evidence="6" key="1">
    <citation type="submission" date="2025-08" db="UniProtKB">
        <authorList>
            <consortium name="RefSeq"/>
        </authorList>
    </citation>
    <scope>IDENTIFICATION</scope>
    <source>
        <tissue evidence="6">Gonads</tissue>
    </source>
</reference>
<evidence type="ECO:0000256" key="3">
    <source>
        <dbReference type="PROSITE-ProRule" id="PRU00221"/>
    </source>
</evidence>
<dbReference type="PROSITE" id="PS00678">
    <property type="entry name" value="WD_REPEATS_1"/>
    <property type="match status" value="4"/>
</dbReference>
<feature type="repeat" description="WD" evidence="3">
    <location>
        <begin position="42"/>
        <end position="83"/>
    </location>
</feature>
<evidence type="ECO:0000313" key="5">
    <source>
        <dbReference type="Proteomes" id="UP000085678"/>
    </source>
</evidence>
<feature type="repeat" description="WD" evidence="3">
    <location>
        <begin position="169"/>
        <end position="210"/>
    </location>
</feature>
<feature type="region of interest" description="Disordered" evidence="4">
    <location>
        <begin position="1"/>
        <end position="30"/>
    </location>
</feature>
<dbReference type="InterPro" id="IPR001680">
    <property type="entry name" value="WD40_rpt"/>
</dbReference>
<dbReference type="InterPro" id="IPR015943">
    <property type="entry name" value="WD40/YVTN_repeat-like_dom_sf"/>
</dbReference>
<protein>
    <submittedName>
        <fullName evidence="6">WD repeat-containing protein 88 isoform X1</fullName>
    </submittedName>
</protein>
<feature type="repeat" description="WD" evidence="3">
    <location>
        <begin position="258"/>
        <end position="293"/>
    </location>
</feature>
<name>A0A1S3JRL8_LINAN</name>
<keyword evidence="2" id="KW-0677">Repeat</keyword>
<dbReference type="OrthoDB" id="538223at2759"/>
<dbReference type="PANTHER" id="PTHR45048">
    <property type="match status" value="1"/>
</dbReference>
<dbReference type="PROSITE" id="PS50082">
    <property type="entry name" value="WD_REPEATS_2"/>
    <property type="match status" value="7"/>
</dbReference>
<evidence type="ECO:0000256" key="4">
    <source>
        <dbReference type="SAM" id="MobiDB-lite"/>
    </source>
</evidence>
<dbReference type="InParanoid" id="A0A1S3JRL8"/>
<gene>
    <name evidence="6" type="primary">LOC106175525</name>
</gene>
<feature type="repeat" description="WD" evidence="3">
    <location>
        <begin position="84"/>
        <end position="125"/>
    </location>
</feature>
<dbReference type="SUPFAM" id="SSF50978">
    <property type="entry name" value="WD40 repeat-like"/>
    <property type="match status" value="1"/>
</dbReference>
<evidence type="ECO:0000313" key="6">
    <source>
        <dbReference type="RefSeq" id="XP_013413030.1"/>
    </source>
</evidence>
<proteinExistence type="predicted"/>
<dbReference type="InterPro" id="IPR019775">
    <property type="entry name" value="WD40_repeat_CS"/>
</dbReference>